<dbReference type="RefSeq" id="WP_015793355.1">
    <property type="nucleotide sequence ID" value="NC_013131.1"/>
</dbReference>
<proteinExistence type="predicted"/>
<organism evidence="2 3">
    <name type="scientific">Catenulispora acidiphila (strain DSM 44928 / JCM 14897 / NBRC 102108 / NRRL B-24433 / ID139908)</name>
    <dbReference type="NCBI Taxonomy" id="479433"/>
    <lineage>
        <taxon>Bacteria</taxon>
        <taxon>Bacillati</taxon>
        <taxon>Actinomycetota</taxon>
        <taxon>Actinomycetes</taxon>
        <taxon>Catenulisporales</taxon>
        <taxon>Catenulisporaceae</taxon>
        <taxon>Catenulispora</taxon>
    </lineage>
</organism>
<protein>
    <recommendedName>
        <fullName evidence="4">Secreted protein</fullName>
    </recommendedName>
</protein>
<reference evidence="2 3" key="1">
    <citation type="journal article" date="2009" name="Stand. Genomic Sci.">
        <title>Complete genome sequence of Catenulispora acidiphila type strain (ID 139908).</title>
        <authorList>
            <person name="Copeland A."/>
            <person name="Lapidus A."/>
            <person name="Glavina Del Rio T."/>
            <person name="Nolan M."/>
            <person name="Lucas S."/>
            <person name="Chen F."/>
            <person name="Tice H."/>
            <person name="Cheng J.F."/>
            <person name="Bruce D."/>
            <person name="Goodwin L."/>
            <person name="Pitluck S."/>
            <person name="Mikhailova N."/>
            <person name="Pati A."/>
            <person name="Ivanova N."/>
            <person name="Mavromatis K."/>
            <person name="Chen A."/>
            <person name="Palaniappan K."/>
            <person name="Chain P."/>
            <person name="Land M."/>
            <person name="Hauser L."/>
            <person name="Chang Y.J."/>
            <person name="Jeffries C.D."/>
            <person name="Chertkov O."/>
            <person name="Brettin T."/>
            <person name="Detter J.C."/>
            <person name="Han C."/>
            <person name="Ali Z."/>
            <person name="Tindall B.J."/>
            <person name="Goker M."/>
            <person name="Bristow J."/>
            <person name="Eisen J.A."/>
            <person name="Markowitz V."/>
            <person name="Hugenholtz P."/>
            <person name="Kyrpides N.C."/>
            <person name="Klenk H.P."/>
        </authorList>
    </citation>
    <scope>NUCLEOTIDE SEQUENCE [LARGE SCALE GENOMIC DNA]</scope>
    <source>
        <strain evidence="3">DSM 44928 / JCM 14897 / NBRC 102108 / NRRL B-24433 / ID139908</strain>
    </source>
</reference>
<dbReference type="KEGG" id="cai:Caci_4765"/>
<dbReference type="OrthoDB" id="5195323at2"/>
<evidence type="ECO:0000256" key="1">
    <source>
        <dbReference type="SAM" id="SignalP"/>
    </source>
</evidence>
<evidence type="ECO:0008006" key="4">
    <source>
        <dbReference type="Google" id="ProtNLM"/>
    </source>
</evidence>
<name>C7PZW1_CATAD</name>
<feature type="chain" id="PRO_5039484211" description="Secreted protein" evidence="1">
    <location>
        <begin position="25"/>
        <end position="165"/>
    </location>
</feature>
<evidence type="ECO:0000313" key="2">
    <source>
        <dbReference type="EMBL" id="ACU73626.1"/>
    </source>
</evidence>
<dbReference type="EMBL" id="CP001700">
    <property type="protein sequence ID" value="ACU73626.1"/>
    <property type="molecule type" value="Genomic_DNA"/>
</dbReference>
<dbReference type="InParanoid" id="C7PZW1"/>
<dbReference type="HOGENOM" id="CLU_1607888_0_0_11"/>
<dbReference type="Proteomes" id="UP000000851">
    <property type="component" value="Chromosome"/>
</dbReference>
<gene>
    <name evidence="2" type="ordered locus">Caci_4765</name>
</gene>
<evidence type="ECO:0000313" key="3">
    <source>
        <dbReference type="Proteomes" id="UP000000851"/>
    </source>
</evidence>
<sequence length="165" mass="16874" precursor="true">MKKRLIGLAVALIALLGVVPAASASTTRAAAKTAVTATVAAAVPAAPAAGNPCGGSAYACADGNFYAWNGNNGSRCQWAGNAPTFGNCRNTDYLIANYGYKCAGCDWIHLFYSPNYSGAYFCLPPGYAYGQATSPGLTFNKGAGRPGYGQSIWYNAASASWGAAC</sequence>
<dbReference type="STRING" id="479433.Caci_4765"/>
<accession>C7PZW1</accession>
<feature type="signal peptide" evidence="1">
    <location>
        <begin position="1"/>
        <end position="24"/>
    </location>
</feature>
<dbReference type="AlphaFoldDB" id="C7PZW1"/>
<keyword evidence="1" id="KW-0732">Signal</keyword>
<keyword evidence="3" id="KW-1185">Reference proteome</keyword>